<dbReference type="EMBL" id="JACGWL010000007">
    <property type="protein sequence ID" value="KAK4398591.1"/>
    <property type="molecule type" value="Genomic_DNA"/>
</dbReference>
<protein>
    <submittedName>
        <fullName evidence="1">Heavy metal-associated isoprenylated plant protein 32</fullName>
    </submittedName>
</protein>
<evidence type="ECO:0000313" key="1">
    <source>
        <dbReference type="EMBL" id="KAK4398591.1"/>
    </source>
</evidence>
<gene>
    <name evidence="1" type="ORF">Sango_1334600</name>
</gene>
<proteinExistence type="predicted"/>
<name>A0AAE1WS96_9LAMI</name>
<reference evidence="1" key="2">
    <citation type="journal article" date="2024" name="Plant">
        <title>Genomic evolution and insights into agronomic trait innovations of Sesamum species.</title>
        <authorList>
            <person name="Miao H."/>
            <person name="Wang L."/>
            <person name="Qu L."/>
            <person name="Liu H."/>
            <person name="Sun Y."/>
            <person name="Le M."/>
            <person name="Wang Q."/>
            <person name="Wei S."/>
            <person name="Zheng Y."/>
            <person name="Lin W."/>
            <person name="Duan Y."/>
            <person name="Cao H."/>
            <person name="Xiong S."/>
            <person name="Wang X."/>
            <person name="Wei L."/>
            <person name="Li C."/>
            <person name="Ma Q."/>
            <person name="Ju M."/>
            <person name="Zhao R."/>
            <person name="Li G."/>
            <person name="Mu C."/>
            <person name="Tian Q."/>
            <person name="Mei H."/>
            <person name="Zhang T."/>
            <person name="Gao T."/>
            <person name="Zhang H."/>
        </authorList>
    </citation>
    <scope>NUCLEOTIDE SEQUENCE</scope>
    <source>
        <strain evidence="1">K16</strain>
    </source>
</reference>
<comment type="caution">
    <text evidence="1">The sequence shown here is derived from an EMBL/GenBank/DDBJ whole genome shotgun (WGS) entry which is preliminary data.</text>
</comment>
<keyword evidence="2" id="KW-1185">Reference proteome</keyword>
<organism evidence="1 2">
    <name type="scientific">Sesamum angolense</name>
    <dbReference type="NCBI Taxonomy" id="2727404"/>
    <lineage>
        <taxon>Eukaryota</taxon>
        <taxon>Viridiplantae</taxon>
        <taxon>Streptophyta</taxon>
        <taxon>Embryophyta</taxon>
        <taxon>Tracheophyta</taxon>
        <taxon>Spermatophyta</taxon>
        <taxon>Magnoliopsida</taxon>
        <taxon>eudicotyledons</taxon>
        <taxon>Gunneridae</taxon>
        <taxon>Pentapetalae</taxon>
        <taxon>asterids</taxon>
        <taxon>lamiids</taxon>
        <taxon>Lamiales</taxon>
        <taxon>Pedaliaceae</taxon>
        <taxon>Sesamum</taxon>
    </lineage>
</organism>
<dbReference type="AlphaFoldDB" id="A0AAE1WS96"/>
<dbReference type="Proteomes" id="UP001289374">
    <property type="component" value="Unassembled WGS sequence"/>
</dbReference>
<evidence type="ECO:0000313" key="2">
    <source>
        <dbReference type="Proteomes" id="UP001289374"/>
    </source>
</evidence>
<sequence length="234" mass="27597">MAPKYNLQELSKDYPFMTCLVKVNTRSSWQKTVAKVLQKCHGIYSFRMDDNGLVEISGTVDPSLLLKMVGRSGRNAELRWLQFGECSSNLFMPMNQGGARYSYDGRYLHAGNLPRAKLPSHDVLRSSAQNHKHDYQIAYHDKHDYDQEARDWNYHYQHTYDHNQDYQHGYYDHKHDYQLAYDQKHHYPHSYRHYDRADDYQHTSYGYRPDGNQMHYRKALPAVGGEDISCCTVM</sequence>
<accession>A0AAE1WS96</accession>
<reference evidence="1" key="1">
    <citation type="submission" date="2020-06" db="EMBL/GenBank/DDBJ databases">
        <authorList>
            <person name="Li T."/>
            <person name="Hu X."/>
            <person name="Zhang T."/>
            <person name="Song X."/>
            <person name="Zhang H."/>
            <person name="Dai N."/>
            <person name="Sheng W."/>
            <person name="Hou X."/>
            <person name="Wei L."/>
        </authorList>
    </citation>
    <scope>NUCLEOTIDE SEQUENCE</scope>
    <source>
        <strain evidence="1">K16</strain>
        <tissue evidence="1">Leaf</tissue>
    </source>
</reference>